<feature type="non-terminal residue" evidence="1">
    <location>
        <position position="449"/>
    </location>
</feature>
<gene>
    <name evidence="1" type="ORF">LTS18_012576</name>
</gene>
<keyword evidence="2" id="KW-1185">Reference proteome</keyword>
<evidence type="ECO:0000313" key="1">
    <source>
        <dbReference type="EMBL" id="KAK3050500.1"/>
    </source>
</evidence>
<name>A0ACC3CXU8_9PEZI</name>
<proteinExistence type="predicted"/>
<comment type="caution">
    <text evidence="1">The sequence shown here is derived from an EMBL/GenBank/DDBJ whole genome shotgun (WGS) entry which is preliminary data.</text>
</comment>
<organism evidence="1 2">
    <name type="scientific">Coniosporium uncinatum</name>
    <dbReference type="NCBI Taxonomy" id="93489"/>
    <lineage>
        <taxon>Eukaryota</taxon>
        <taxon>Fungi</taxon>
        <taxon>Dikarya</taxon>
        <taxon>Ascomycota</taxon>
        <taxon>Pezizomycotina</taxon>
        <taxon>Dothideomycetes</taxon>
        <taxon>Dothideomycetes incertae sedis</taxon>
        <taxon>Coniosporium</taxon>
    </lineage>
</organism>
<dbReference type="EMBL" id="JAWDJW010010120">
    <property type="protein sequence ID" value="KAK3050500.1"/>
    <property type="molecule type" value="Genomic_DNA"/>
</dbReference>
<evidence type="ECO:0000313" key="2">
    <source>
        <dbReference type="Proteomes" id="UP001186974"/>
    </source>
</evidence>
<accession>A0ACC3CXU8</accession>
<dbReference type="Proteomes" id="UP001186974">
    <property type="component" value="Unassembled WGS sequence"/>
</dbReference>
<sequence length="449" mass="49751">MATTIVAYNLSSILTGAIFFALGLFKLGDLVSYFPRSILMGCIGGVGIFLVLTGVEVTAGIKGNLEYDLNTLEKLIAGDTILLWTVPLILCIALMLTQSFLIKNNNFLLPIYCFLIGGVFYIIYAAIPHMSLEDFRNRGWLFEKPESDIPFYHFYTYYNFGLVDWTAILKTIPTMFALSFFGIIHVPINVPALALAANEEDVDLNRELIAHGVSNTVSGFAGSIQNYLAYANSTLFMKIGGNSRLAGFLLTLATTAVWIAGPGLIGYIPTSIVGMVIYLMGFELIIEALAQTWTRVNRLEYVMILVISLVMGFYDFVVGIGIGIALACLINVIKISRESAVRAEYTGAIAHSTVRRHVVQRRFLHDVGSQIHVMKLAGYLFFGSIVDVEKRIQAIINEHAFQREPFRYLILDFKHVSGIDFSAAEGFEKIHRILSSRNVEMVLSGVSMS</sequence>
<protein>
    <submittedName>
        <fullName evidence="1">Uncharacterized protein</fullName>
    </submittedName>
</protein>
<reference evidence="1" key="1">
    <citation type="submission" date="2024-09" db="EMBL/GenBank/DDBJ databases">
        <title>Black Yeasts Isolated from many extreme environments.</title>
        <authorList>
            <person name="Coleine C."/>
            <person name="Stajich J.E."/>
            <person name="Selbmann L."/>
        </authorList>
    </citation>
    <scope>NUCLEOTIDE SEQUENCE</scope>
    <source>
        <strain evidence="1">CCFEE 5737</strain>
    </source>
</reference>